<organism evidence="2">
    <name type="scientific">uncultured Sulfurovum sp</name>
    <dbReference type="NCBI Taxonomy" id="269237"/>
    <lineage>
        <taxon>Bacteria</taxon>
        <taxon>Pseudomonadati</taxon>
        <taxon>Campylobacterota</taxon>
        <taxon>Epsilonproteobacteria</taxon>
        <taxon>Campylobacterales</taxon>
        <taxon>Sulfurovaceae</taxon>
        <taxon>Sulfurovum</taxon>
        <taxon>environmental samples</taxon>
    </lineage>
</organism>
<dbReference type="SUPFAM" id="SSF111321">
    <property type="entry name" value="AF1104-like"/>
    <property type="match status" value="1"/>
</dbReference>
<accession>A0A6S6TQG7</accession>
<dbReference type="InterPro" id="IPR036075">
    <property type="entry name" value="ARMT-1-like_metal-bd_sf"/>
</dbReference>
<reference evidence="2" key="1">
    <citation type="submission" date="2020-01" db="EMBL/GenBank/DDBJ databases">
        <authorList>
            <person name="Meier V. D."/>
            <person name="Meier V D."/>
        </authorList>
    </citation>
    <scope>NUCLEOTIDE SEQUENCE</scope>
    <source>
        <strain evidence="2">HLG_WM_MAG_03</strain>
    </source>
</reference>
<dbReference type="EMBL" id="CACVAR010000326">
    <property type="protein sequence ID" value="CAA6821644.1"/>
    <property type="molecule type" value="Genomic_DNA"/>
</dbReference>
<evidence type="ECO:0000313" key="2">
    <source>
        <dbReference type="EMBL" id="CAA6821644.1"/>
    </source>
</evidence>
<dbReference type="Gene3D" id="1.10.285.20">
    <property type="entry name" value="Uncharacterised protein PF01937, DUF89, domain 2"/>
    <property type="match status" value="1"/>
</dbReference>
<dbReference type="PIRSF" id="PIRSF006593">
    <property type="entry name" value="UCP006593"/>
    <property type="match status" value="1"/>
</dbReference>
<protein>
    <recommendedName>
        <fullName evidence="1">Damage-control phosphatase ARMT1-like metal-binding domain-containing protein</fullName>
    </recommendedName>
</protein>
<name>A0A6S6TQG7_9BACT</name>
<feature type="domain" description="Damage-control phosphatase ARMT1-like metal-binding" evidence="1">
    <location>
        <begin position="5"/>
        <end position="274"/>
    </location>
</feature>
<dbReference type="Gene3D" id="3.40.50.10880">
    <property type="entry name" value="Uncharacterised protein PF01937, DUF89, domain 3"/>
    <property type="match status" value="1"/>
</dbReference>
<proteinExistence type="predicted"/>
<dbReference type="Pfam" id="PF01937">
    <property type="entry name" value="ARMT1-like_dom"/>
    <property type="match status" value="1"/>
</dbReference>
<sequence length="283" mass="31376">MNLKSDCLSCLLNQSLRVAKNLNFDEKTAKNMMQVASESIANYGEVSPPVAAADLYPKLASFSDGNDVYKTLKELSTVEALKLLPSVESKVHSVLDAIKAAVAGNVIDFATPNHFDLNTEFEKVFETSFAIDHSEEFLKKLEEVKSFMIIGDNVGEHVFDKLLLEAITERYPNISLYYAVRGRPIINDVTLLEANELGIDEVATVVDSGVPTPGLDYDYASEDFMKLYRSMDLVIAKGMGNYECLEAVKDKRIFHLFKVKCDVVAHDVGEALGSLIFMQNKLA</sequence>
<dbReference type="InterPro" id="IPR002791">
    <property type="entry name" value="ARMT1-like_metal-bd"/>
</dbReference>
<gene>
    <name evidence="2" type="ORF">HELGO_WM22248</name>
</gene>
<evidence type="ECO:0000259" key="1">
    <source>
        <dbReference type="Pfam" id="PF01937"/>
    </source>
</evidence>
<dbReference type="InterPro" id="IPR014444">
    <property type="entry name" value="PH1575-like"/>
</dbReference>
<dbReference type="AlphaFoldDB" id="A0A6S6TQG7"/>